<dbReference type="PANTHER" id="PTHR43644:SF1">
    <property type="entry name" value="NAD(P)H-FLAVIN REDUCTASE"/>
    <property type="match status" value="1"/>
</dbReference>
<proteinExistence type="predicted"/>
<dbReference type="GO" id="GO:0051536">
    <property type="term" value="F:iron-sulfur cluster binding"/>
    <property type="evidence" value="ECO:0007669"/>
    <property type="project" value="InterPro"/>
</dbReference>
<gene>
    <name evidence="7" type="ORF">FDQ92_13530</name>
</gene>
<keyword evidence="2" id="KW-0285">Flavoprotein</keyword>
<reference evidence="7 8" key="2">
    <citation type="submission" date="2019-05" db="EMBL/GenBank/DDBJ databases">
        <authorList>
            <person name="Suflita J.M."/>
            <person name="Marks C.R."/>
        </authorList>
    </citation>
    <scope>NUCLEOTIDE SEQUENCE [LARGE SCALE GENOMIC DNA]</scope>
    <source>
        <strain evidence="7 8">ALDC</strain>
    </source>
</reference>
<dbReference type="OrthoDB" id="9806195at2"/>
<evidence type="ECO:0000259" key="6">
    <source>
        <dbReference type="PROSITE" id="PS51384"/>
    </source>
</evidence>
<evidence type="ECO:0000259" key="5">
    <source>
        <dbReference type="PROSITE" id="PS51085"/>
    </source>
</evidence>
<evidence type="ECO:0000313" key="8">
    <source>
        <dbReference type="Proteomes" id="UP000298602"/>
    </source>
</evidence>
<dbReference type="Gene3D" id="3.40.50.80">
    <property type="entry name" value="Nucleotide-binding domain of ferredoxin-NADP reductase (FNR) module"/>
    <property type="match status" value="1"/>
</dbReference>
<dbReference type="InterPro" id="IPR036010">
    <property type="entry name" value="2Fe-2S_ferredoxin-like_sf"/>
</dbReference>
<evidence type="ECO:0000256" key="3">
    <source>
        <dbReference type="ARBA" id="ARBA00022827"/>
    </source>
</evidence>
<dbReference type="InterPro" id="IPR008333">
    <property type="entry name" value="Cbr1-like_FAD-bd_dom"/>
</dbReference>
<dbReference type="Proteomes" id="UP000298602">
    <property type="component" value="Chromosome"/>
</dbReference>
<evidence type="ECO:0000313" key="7">
    <source>
        <dbReference type="EMBL" id="QCQ23103.1"/>
    </source>
</evidence>
<dbReference type="InterPro" id="IPR017938">
    <property type="entry name" value="Riboflavin_synthase-like_b-brl"/>
</dbReference>
<dbReference type="InterPro" id="IPR001433">
    <property type="entry name" value="OxRdtase_FAD/NAD-bd"/>
</dbReference>
<dbReference type="PANTHER" id="PTHR43644">
    <property type="entry name" value="NA(+)-TRANSLOCATING NADH-QUINONE REDUCTASE SUBUNIT"/>
    <property type="match status" value="1"/>
</dbReference>
<sequence length="367" mass="40967">MLEMAIGVVSLSGLTAFLALLLEWADSYFADYGECHISINGGEKVLTVQGGGKLLGTLMDNGIFVPSACGGRGSCGLCKVKVLEGGGPILPTETPYMEPQEIENKVRLSCQIKVRNDLVIEIPEELFLIKEYQTRVAAIRELTHNIKEITLKLVDPPEITFKPGQFIQLEVPEYAESPEPVYRAYSMCSAASRPTEVKLVITRVEKGIATTYIHDYLKEGDPVTINGPYGEFYLRDTDREILMIATGSGLAPLMSLLHQMADEGIQRKATLFFGVRAKKDLFYRDELEAFRQKLPDFDYVLVLSSPDPEDQWDGETGLVTDAVERRFNDLSEMEAYLCGNPFMIDAAVKLFTSKGIPEERIYYDKFG</sequence>
<evidence type="ECO:0000256" key="2">
    <source>
        <dbReference type="ARBA" id="ARBA00022630"/>
    </source>
</evidence>
<protein>
    <submittedName>
        <fullName evidence="7">2Fe-2S iron-sulfur cluster binding domain-containing protein</fullName>
    </submittedName>
</protein>
<accession>A0A4P8L5T0</accession>
<reference evidence="7 8" key="1">
    <citation type="submission" date="2019-05" db="EMBL/GenBank/DDBJ databases">
        <title>The Complete Genome Sequence of the n-alkane-degrading Desulfoglaeba alkanexedens ALDC reveals multiple alkylsuccinate synthase gene clusters.</title>
        <authorList>
            <person name="Callaghan A.V."/>
            <person name="Davidova I.A."/>
            <person name="Duncan K.E."/>
            <person name="Morris B."/>
            <person name="McInerney M.J."/>
        </authorList>
    </citation>
    <scope>NUCLEOTIDE SEQUENCE [LARGE SCALE GENOMIC DNA]</scope>
    <source>
        <strain evidence="7 8">ALDC</strain>
    </source>
</reference>
<dbReference type="SUPFAM" id="SSF52343">
    <property type="entry name" value="Ferredoxin reductase-like, C-terminal NADP-linked domain"/>
    <property type="match status" value="1"/>
</dbReference>
<dbReference type="Pfam" id="PF00111">
    <property type="entry name" value="Fer2"/>
    <property type="match status" value="1"/>
</dbReference>
<dbReference type="EMBL" id="CP040098">
    <property type="protein sequence ID" value="QCQ23103.1"/>
    <property type="molecule type" value="Genomic_DNA"/>
</dbReference>
<dbReference type="CDD" id="cd00207">
    <property type="entry name" value="fer2"/>
    <property type="match status" value="1"/>
</dbReference>
<dbReference type="PRINTS" id="PR00410">
    <property type="entry name" value="PHEHYDRXLASE"/>
</dbReference>
<name>A0A4P8L5T0_9BACT</name>
<dbReference type="PROSITE" id="PS51384">
    <property type="entry name" value="FAD_FR"/>
    <property type="match status" value="1"/>
</dbReference>
<dbReference type="SUPFAM" id="SSF54292">
    <property type="entry name" value="2Fe-2S ferredoxin-like"/>
    <property type="match status" value="1"/>
</dbReference>
<feature type="domain" description="FAD-binding FR-type" evidence="6">
    <location>
        <begin position="129"/>
        <end position="235"/>
    </location>
</feature>
<dbReference type="AlphaFoldDB" id="A0A4P8L5T0"/>
<dbReference type="InterPro" id="IPR012675">
    <property type="entry name" value="Beta-grasp_dom_sf"/>
</dbReference>
<dbReference type="Pfam" id="PF00175">
    <property type="entry name" value="NAD_binding_1"/>
    <property type="match status" value="1"/>
</dbReference>
<dbReference type="InterPro" id="IPR039261">
    <property type="entry name" value="FNR_nucleotide-bd"/>
</dbReference>
<evidence type="ECO:0000256" key="4">
    <source>
        <dbReference type="ARBA" id="ARBA00023004"/>
    </source>
</evidence>
<dbReference type="InterPro" id="IPR001709">
    <property type="entry name" value="Flavoprot_Pyr_Nucl_cyt_Rdtase"/>
</dbReference>
<organism evidence="7 8">
    <name type="scientific">Desulfoglaeba alkanexedens ALDC</name>
    <dbReference type="NCBI Taxonomy" id="980445"/>
    <lineage>
        <taxon>Bacteria</taxon>
        <taxon>Pseudomonadati</taxon>
        <taxon>Thermodesulfobacteriota</taxon>
        <taxon>Syntrophobacteria</taxon>
        <taxon>Syntrophobacterales</taxon>
        <taxon>Syntrophobacteraceae</taxon>
        <taxon>Desulfoglaeba</taxon>
    </lineage>
</organism>
<keyword evidence="8" id="KW-1185">Reference proteome</keyword>
<dbReference type="Gene3D" id="2.40.30.10">
    <property type="entry name" value="Translation factors"/>
    <property type="match status" value="1"/>
</dbReference>
<dbReference type="SUPFAM" id="SSF63380">
    <property type="entry name" value="Riboflavin synthase domain-like"/>
    <property type="match status" value="1"/>
</dbReference>
<keyword evidence="3" id="KW-0274">FAD</keyword>
<evidence type="ECO:0000256" key="1">
    <source>
        <dbReference type="ARBA" id="ARBA00022448"/>
    </source>
</evidence>
<dbReference type="PRINTS" id="PR00371">
    <property type="entry name" value="FPNCR"/>
</dbReference>
<dbReference type="InterPro" id="IPR001041">
    <property type="entry name" value="2Fe-2S_ferredoxin-type"/>
</dbReference>
<keyword evidence="1" id="KW-0813">Transport</keyword>
<dbReference type="InterPro" id="IPR017927">
    <property type="entry name" value="FAD-bd_FR_type"/>
</dbReference>
<dbReference type="KEGG" id="dax:FDQ92_13530"/>
<dbReference type="Pfam" id="PF00970">
    <property type="entry name" value="FAD_binding_6"/>
    <property type="match status" value="1"/>
</dbReference>
<dbReference type="Gene3D" id="3.10.20.30">
    <property type="match status" value="1"/>
</dbReference>
<dbReference type="RefSeq" id="WP_137425383.1">
    <property type="nucleotide sequence ID" value="NZ_CP040098.1"/>
</dbReference>
<feature type="domain" description="2Fe-2S ferredoxin-type" evidence="5">
    <location>
        <begin position="33"/>
        <end position="126"/>
    </location>
</feature>
<dbReference type="PROSITE" id="PS51085">
    <property type="entry name" value="2FE2S_FER_2"/>
    <property type="match status" value="1"/>
</dbReference>
<keyword evidence="4" id="KW-0408">Iron</keyword>
<dbReference type="GO" id="GO:0016491">
    <property type="term" value="F:oxidoreductase activity"/>
    <property type="evidence" value="ECO:0007669"/>
    <property type="project" value="InterPro"/>
</dbReference>